<keyword evidence="5" id="KW-0560">Oxidoreductase</keyword>
<dbReference type="InterPro" id="IPR011009">
    <property type="entry name" value="Kinase-like_dom_sf"/>
</dbReference>
<feature type="compositionally biased region" description="Basic and acidic residues" evidence="7">
    <location>
        <begin position="81"/>
        <end position="96"/>
    </location>
</feature>
<dbReference type="GO" id="GO:0004497">
    <property type="term" value="F:monooxygenase activity"/>
    <property type="evidence" value="ECO:0007669"/>
    <property type="project" value="UniProtKB-KW"/>
</dbReference>
<dbReference type="InterPro" id="IPR002401">
    <property type="entry name" value="Cyt_P450_E_grp-I"/>
</dbReference>
<dbReference type="SUPFAM" id="SSF56112">
    <property type="entry name" value="Protein kinase-like (PK-like)"/>
    <property type="match status" value="1"/>
</dbReference>
<keyword evidence="6" id="KW-0479">Metal-binding</keyword>
<dbReference type="GO" id="GO:0005506">
    <property type="term" value="F:iron ion binding"/>
    <property type="evidence" value="ECO:0007669"/>
    <property type="project" value="InterPro"/>
</dbReference>
<evidence type="ECO:0000256" key="6">
    <source>
        <dbReference type="PIRSR" id="PIRSR602401-1"/>
    </source>
</evidence>
<keyword evidence="8" id="KW-1185">Reference proteome</keyword>
<evidence type="ECO:0000256" key="4">
    <source>
        <dbReference type="ARBA" id="ARBA00023004"/>
    </source>
</evidence>
<feature type="region of interest" description="Disordered" evidence="7">
    <location>
        <begin position="1"/>
        <end position="96"/>
    </location>
</feature>
<evidence type="ECO:0000256" key="1">
    <source>
        <dbReference type="ARBA" id="ARBA00001971"/>
    </source>
</evidence>
<feature type="compositionally biased region" description="Basic and acidic residues" evidence="7">
    <location>
        <begin position="63"/>
        <end position="74"/>
    </location>
</feature>
<evidence type="ECO:0000313" key="9">
    <source>
        <dbReference type="WBParaSite" id="ACRNAN_scaffold1078.g26256.t2"/>
    </source>
</evidence>
<feature type="compositionally biased region" description="Polar residues" evidence="7">
    <location>
        <begin position="1"/>
        <end position="33"/>
    </location>
</feature>
<dbReference type="CDD" id="cd20628">
    <property type="entry name" value="CYP4"/>
    <property type="match status" value="1"/>
</dbReference>
<dbReference type="InterPro" id="IPR017972">
    <property type="entry name" value="Cyt_P450_CS"/>
</dbReference>
<dbReference type="PANTHER" id="PTHR24291:SF130">
    <property type="entry name" value="CYTOCHROME P450 FAMILY"/>
    <property type="match status" value="1"/>
</dbReference>
<dbReference type="AlphaFoldDB" id="A0A914CH50"/>
<evidence type="ECO:0000313" key="8">
    <source>
        <dbReference type="Proteomes" id="UP000887540"/>
    </source>
</evidence>
<dbReference type="Gene3D" id="1.10.630.10">
    <property type="entry name" value="Cytochrome P450"/>
    <property type="match status" value="1"/>
</dbReference>
<feature type="compositionally biased region" description="Basic and acidic residues" evidence="7">
    <location>
        <begin position="44"/>
        <end position="54"/>
    </location>
</feature>
<keyword evidence="3 6" id="KW-0349">Heme</keyword>
<sequence>MQLSPNPNDSFQESLTIIPTNQSQPSNEQCSSQDEQDQARNAFTRKDCERKVNAEVETPLPERNFDQDDRLQQERKRRSRKVEEPRRQQSEEEKRIDAEIEQAYEMMMKKIDLRDHDQAPLLSRRSVNNNKRNVYLSECFSGIPETSKHKGFMSLGNPSVTGGVPKKTFHDDPQAIPLPPNFLNELSIADQHGFYDIPASHLKIGDMNFSIPKRYTFDGIVHSGSHGFIIDISPYLAPELLFNRSIKNRKDNPDLAADIWSIGCIFAELLTGKILYDTAEILPMALPQEYLLWRKIFQVLRVSSLNDEEEVEICIRNNNESISINYDPLLWTDLFPDSIFQIFPLDSDNARNITQVPTDPYDFLDWLQILKDKALGAGEEVVRIFIGTKMYVFPITGEALKPIVESNTELKKSVDYDFFEKWLGLGLLISTDDKWRYRRKMLTPSFHFNMLEGFVEIFDRESRIFVNLLEKHANTGEMVDLSPRIKNAALDIICATAMGVDLNAQGDPHQPYVECVEKFSLIAWIYNMNPAYWIETIWYLFGHGFETERTLKILKGFTHKVIKERAEAFDDMKKNGQTFEKKRLAFLDMLLNMKDENQLTFEDIREEVDTFMFEGHDTTSSGISWTCWCMATHPEIQELVYKEIYDRFGDSDREVTLEDLKELKYLERCLKEAMRLFPPVPMVHRALREDLKMGNKIVPKGAMVVFPDSMTYNPDNFLSEKISERHSYSYVPFSAGPRNCIGQKFAMYEELTMMIWILRRYKLSTTYKIHDNRPGNEAILRPKLGIPVKLERRN</sequence>
<comment type="similarity">
    <text evidence="2">Belongs to the cytochrome P450 family.</text>
</comment>
<dbReference type="Pfam" id="PF00067">
    <property type="entry name" value="p450"/>
    <property type="match status" value="1"/>
</dbReference>
<accession>A0A914CH50</accession>
<keyword evidence="4 6" id="KW-0408">Iron</keyword>
<dbReference type="Gene3D" id="1.10.510.10">
    <property type="entry name" value="Transferase(Phosphotransferase) domain 1"/>
    <property type="match status" value="1"/>
</dbReference>
<evidence type="ECO:0000256" key="2">
    <source>
        <dbReference type="ARBA" id="ARBA00010617"/>
    </source>
</evidence>
<dbReference type="PROSITE" id="PS00086">
    <property type="entry name" value="CYTOCHROME_P450"/>
    <property type="match status" value="1"/>
</dbReference>
<dbReference type="GO" id="GO:0016705">
    <property type="term" value="F:oxidoreductase activity, acting on paired donors, with incorporation or reduction of molecular oxygen"/>
    <property type="evidence" value="ECO:0007669"/>
    <property type="project" value="InterPro"/>
</dbReference>
<name>A0A914CH50_9BILA</name>
<comment type="cofactor">
    <cofactor evidence="1 6">
        <name>heme</name>
        <dbReference type="ChEBI" id="CHEBI:30413"/>
    </cofactor>
</comment>
<dbReference type="SUPFAM" id="SSF48264">
    <property type="entry name" value="Cytochrome P450"/>
    <property type="match status" value="1"/>
</dbReference>
<proteinExistence type="inferred from homology"/>
<dbReference type="Proteomes" id="UP000887540">
    <property type="component" value="Unplaced"/>
</dbReference>
<dbReference type="PRINTS" id="PR00463">
    <property type="entry name" value="EP450I"/>
</dbReference>
<dbReference type="PRINTS" id="PR00385">
    <property type="entry name" value="P450"/>
</dbReference>
<evidence type="ECO:0000256" key="7">
    <source>
        <dbReference type="SAM" id="MobiDB-lite"/>
    </source>
</evidence>
<keyword evidence="5" id="KW-0503">Monooxygenase</keyword>
<dbReference type="PANTHER" id="PTHR24291">
    <property type="entry name" value="CYTOCHROME P450 FAMILY 4"/>
    <property type="match status" value="1"/>
</dbReference>
<dbReference type="InterPro" id="IPR050196">
    <property type="entry name" value="Cytochrome_P450_Monoox"/>
</dbReference>
<feature type="binding site" description="axial binding residue" evidence="6">
    <location>
        <position position="740"/>
    </location>
    <ligand>
        <name>heme</name>
        <dbReference type="ChEBI" id="CHEBI:30413"/>
    </ligand>
    <ligandPart>
        <name>Fe</name>
        <dbReference type="ChEBI" id="CHEBI:18248"/>
    </ligandPart>
</feature>
<dbReference type="GO" id="GO:0020037">
    <property type="term" value="F:heme binding"/>
    <property type="evidence" value="ECO:0007669"/>
    <property type="project" value="InterPro"/>
</dbReference>
<dbReference type="InterPro" id="IPR001128">
    <property type="entry name" value="Cyt_P450"/>
</dbReference>
<reference evidence="9" key="1">
    <citation type="submission" date="2022-11" db="UniProtKB">
        <authorList>
            <consortium name="WormBaseParasite"/>
        </authorList>
    </citation>
    <scope>IDENTIFICATION</scope>
</reference>
<organism evidence="8 9">
    <name type="scientific">Acrobeloides nanus</name>
    <dbReference type="NCBI Taxonomy" id="290746"/>
    <lineage>
        <taxon>Eukaryota</taxon>
        <taxon>Metazoa</taxon>
        <taxon>Ecdysozoa</taxon>
        <taxon>Nematoda</taxon>
        <taxon>Chromadorea</taxon>
        <taxon>Rhabditida</taxon>
        <taxon>Tylenchina</taxon>
        <taxon>Cephalobomorpha</taxon>
        <taxon>Cephaloboidea</taxon>
        <taxon>Cephalobidae</taxon>
        <taxon>Acrobeloides</taxon>
    </lineage>
</organism>
<evidence type="ECO:0000256" key="3">
    <source>
        <dbReference type="ARBA" id="ARBA00022617"/>
    </source>
</evidence>
<evidence type="ECO:0000256" key="5">
    <source>
        <dbReference type="ARBA" id="ARBA00023033"/>
    </source>
</evidence>
<protein>
    <submittedName>
        <fullName evidence="9">Cytochrome P450</fullName>
    </submittedName>
</protein>
<dbReference type="InterPro" id="IPR036396">
    <property type="entry name" value="Cyt_P450_sf"/>
</dbReference>
<dbReference type="WBParaSite" id="ACRNAN_scaffold1078.g26256.t2">
    <property type="protein sequence ID" value="ACRNAN_scaffold1078.g26256.t2"/>
    <property type="gene ID" value="ACRNAN_scaffold1078.g26256"/>
</dbReference>